<evidence type="ECO:0000256" key="1">
    <source>
        <dbReference type="SAM" id="Phobius"/>
    </source>
</evidence>
<keyword evidence="4" id="KW-1185">Reference proteome</keyword>
<dbReference type="OrthoDB" id="5125199at2"/>
<evidence type="ECO:0000259" key="2">
    <source>
        <dbReference type="Pfam" id="PF13399"/>
    </source>
</evidence>
<feature type="domain" description="LytR/CpsA/Psr regulator C-terminal" evidence="2">
    <location>
        <begin position="92"/>
        <end position="186"/>
    </location>
</feature>
<dbReference type="EMBL" id="RCUV01000006">
    <property type="protein sequence ID" value="RLP72126.1"/>
    <property type="molecule type" value="Genomic_DNA"/>
</dbReference>
<keyword evidence="1" id="KW-0472">Membrane</keyword>
<keyword evidence="1" id="KW-0812">Transmembrane</keyword>
<protein>
    <submittedName>
        <fullName evidence="3">LytR family transcriptional regulator</fullName>
    </submittedName>
</protein>
<accession>A0A3L6ZVV3</accession>
<dbReference type="InterPro" id="IPR027381">
    <property type="entry name" value="LytR/CpsA/Psr_C"/>
</dbReference>
<sequence>MAHNFAKDRFDEIPEDLRRVGAHRAPVPAGRGWFLFLWAGLATLLLVGAGILGLTLLGDRVNFVETPRPAATAPAPTETPVAVATIDPDSMVTVLNGTTTRGLATRAIEKLNSAGWTQSITPGSASATDVEKTTVYYEDPSQEGAARGLAEGLGIGSIQLSTQFQIPVDDGEEPLLQLTVVLGSDYAAQE</sequence>
<organism evidence="3 4">
    <name type="scientific">Mycetocola manganoxydans</name>
    <dbReference type="NCBI Taxonomy" id="699879"/>
    <lineage>
        <taxon>Bacteria</taxon>
        <taxon>Bacillati</taxon>
        <taxon>Actinomycetota</taxon>
        <taxon>Actinomycetes</taxon>
        <taxon>Micrococcales</taxon>
        <taxon>Microbacteriaceae</taxon>
        <taxon>Mycetocola</taxon>
    </lineage>
</organism>
<dbReference type="Proteomes" id="UP000270299">
    <property type="component" value="Unassembled WGS sequence"/>
</dbReference>
<name>A0A3L6ZVV3_9MICO</name>
<gene>
    <name evidence="3" type="ORF">D9V29_06760</name>
</gene>
<evidence type="ECO:0000313" key="3">
    <source>
        <dbReference type="EMBL" id="RLP72126.1"/>
    </source>
</evidence>
<reference evidence="3 4" key="1">
    <citation type="submission" date="2018-10" db="EMBL/GenBank/DDBJ databases">
        <authorList>
            <person name="Li J."/>
        </authorList>
    </citation>
    <scope>NUCLEOTIDE SEQUENCE [LARGE SCALE GENOMIC DNA]</scope>
    <source>
        <strain evidence="3 4">CCTCC AB209002</strain>
    </source>
</reference>
<proteinExistence type="predicted"/>
<dbReference type="Gene3D" id="3.30.70.2390">
    <property type="match status" value="1"/>
</dbReference>
<dbReference type="Pfam" id="PF13399">
    <property type="entry name" value="LytR_C"/>
    <property type="match status" value="1"/>
</dbReference>
<comment type="caution">
    <text evidence="3">The sequence shown here is derived from an EMBL/GenBank/DDBJ whole genome shotgun (WGS) entry which is preliminary data.</text>
</comment>
<evidence type="ECO:0000313" key="4">
    <source>
        <dbReference type="Proteomes" id="UP000270299"/>
    </source>
</evidence>
<dbReference type="AlphaFoldDB" id="A0A3L6ZVV3"/>
<keyword evidence="1" id="KW-1133">Transmembrane helix</keyword>
<dbReference type="RefSeq" id="WP_121672566.1">
    <property type="nucleotide sequence ID" value="NZ_BMXM01000013.1"/>
</dbReference>
<feature type="transmembrane region" description="Helical" evidence="1">
    <location>
        <begin position="33"/>
        <end position="58"/>
    </location>
</feature>